<dbReference type="EMBL" id="KY684105">
    <property type="protein sequence ID" value="ARF10820.1"/>
    <property type="molecule type" value="Genomic_DNA"/>
</dbReference>
<dbReference type="InterPro" id="IPR025193">
    <property type="entry name" value="DUF4114"/>
</dbReference>
<accession>A0A1V0SGG5</accession>
<evidence type="ECO:0000259" key="1">
    <source>
        <dbReference type="Pfam" id="PF13448"/>
    </source>
</evidence>
<sequence length="642" mass="73745">MTEYYTLGDWDKDGVPKYLDEIETLEPTIINRIFDVLPEKSNIPVNYPQFITDETTRNIIIQTDREDFAGADVYVSFVYEGAGYKNVVGYYVYDLHDDYIVPTKLVSGSWVPMTYSDRNAVDESKKSILKKTIIFPNASLPTWANSNGKNSMAGGGNLLPGSKVKLLYNIDKPEEKFPNNVGIGFFLIPNGWNGNTRTFSNVAERVYTDKVFNTKDSVQTILLFDSQTTTEENGTNMVIAFEDIMRPGGDADYNDVIIKVNCTPYYCVKGLDKSIILNDSEPITSDEIVLDRTGIYYQLKDTTVSNYNRSSSTVFKFKHIIHMDNHYEHYNTFKQVLINLTKSNDTYLEFEDEEGDDDHIRKIHINTDLPKNKLQNNIYIFSSFENIDKTSPINPNVSILVEFQNIYKFNSGDSIKKKEFCILNDSDEVLKNDDEYEPSYRNLSSPYAMGDPHITTIYGDKYDMPNDTLCYEMYNNKELIINAKLDHFYQNDSNPDYKDLTFLNYVSVIINNGEQNNHIIANMYHPGTYCVIENDNIVELKQEQLVDYPLFEFLDESDILSISKPRRDYYAEISNTNTFDLKYIKVKTFSLGVVYVELFFIPHRGDFVNSISIINPNLNSVTAKGALVYKKSLRTVDNLLSN</sequence>
<reference evidence="2" key="1">
    <citation type="journal article" date="2017" name="Science">
        <title>Giant viruses with an expanded complement of translation system components.</title>
        <authorList>
            <person name="Schulz F."/>
            <person name="Yutin N."/>
            <person name="Ivanova N.N."/>
            <person name="Ortega D.R."/>
            <person name="Lee T.K."/>
            <person name="Vierheilig J."/>
            <person name="Daims H."/>
            <person name="Horn M."/>
            <person name="Wagner M."/>
            <person name="Jensen G.J."/>
            <person name="Kyrpides N.C."/>
            <person name="Koonin E.V."/>
            <person name="Woyke T."/>
        </authorList>
    </citation>
    <scope>NUCLEOTIDE SEQUENCE</scope>
    <source>
        <strain evidence="2">HKV1</strain>
    </source>
</reference>
<gene>
    <name evidence="2" type="ORF">Hokovirus_3_93</name>
</gene>
<evidence type="ECO:0000313" key="2">
    <source>
        <dbReference type="EMBL" id="ARF10820.1"/>
    </source>
</evidence>
<dbReference type="Pfam" id="PF13448">
    <property type="entry name" value="DUF4114"/>
    <property type="match status" value="1"/>
</dbReference>
<protein>
    <recommendedName>
        <fullName evidence="1">DUF4114 domain-containing protein</fullName>
    </recommendedName>
</protein>
<organism evidence="2">
    <name type="scientific">Hokovirus HKV1</name>
    <dbReference type="NCBI Taxonomy" id="1977638"/>
    <lineage>
        <taxon>Viruses</taxon>
        <taxon>Varidnaviria</taxon>
        <taxon>Bamfordvirae</taxon>
        <taxon>Nucleocytoviricota</taxon>
        <taxon>Megaviricetes</taxon>
        <taxon>Imitervirales</taxon>
        <taxon>Mimiviridae</taxon>
        <taxon>Klosneuvirinae</taxon>
        <taxon>Hokovirus</taxon>
    </lineage>
</organism>
<feature type="domain" description="DUF4114" evidence="1">
    <location>
        <begin position="177"/>
        <end position="262"/>
    </location>
</feature>
<name>A0A1V0SGG5_9VIRU</name>
<proteinExistence type="predicted"/>